<accession>A0A2P8CDT6</accession>
<feature type="region of interest" description="Disordered" evidence="6">
    <location>
        <begin position="65"/>
        <end position="103"/>
    </location>
</feature>
<evidence type="ECO:0000259" key="8">
    <source>
        <dbReference type="PROSITE" id="PS50977"/>
    </source>
</evidence>
<dbReference type="RefSeq" id="WP_106587009.1">
    <property type="nucleotide sequence ID" value="NZ_PYGA01000041.1"/>
</dbReference>
<keyword evidence="10" id="KW-1185">Reference proteome</keyword>
<dbReference type="Gene3D" id="1.10.10.60">
    <property type="entry name" value="Homeodomain-like"/>
    <property type="match status" value="1"/>
</dbReference>
<sequence length="326" mass="35555">MNGAASDQPPYAKVAAEIREQIRSGRLRPGDRVPSTREITRRWGVAMATATKVLAALQQEGLVRSSRGAGSVVADTTHTGTPRSARERHDPAKAVRTSPPGAPETVLDHAAIVRAAIAAADTSGIDALSMRRVAASLGVSAMALYRHVPNKDELIRAMAETVFRDHPMPGPPPADWREGIATAARLEWRIYRRHPWVAKLVSVSRPLLVPSGFEHTDWLARVMAPHTRDRNGVMYAVIVVTVFVQGMAAQLELETEQEQETGVSAAQWWDVRQPMMDRLEQQSPIPTLFGGDVPKVPDLDAAFEFGLARLLDGLASWFTAPEDDSG</sequence>
<dbReference type="InterPro" id="IPR036390">
    <property type="entry name" value="WH_DNA-bd_sf"/>
</dbReference>
<dbReference type="Pfam" id="PF00392">
    <property type="entry name" value="GntR"/>
    <property type="match status" value="1"/>
</dbReference>
<evidence type="ECO:0000256" key="2">
    <source>
        <dbReference type="ARBA" id="ARBA00023015"/>
    </source>
</evidence>
<dbReference type="InterPro" id="IPR036271">
    <property type="entry name" value="Tet_transcr_reg_TetR-rel_C_sf"/>
</dbReference>
<reference evidence="9 10" key="1">
    <citation type="submission" date="2018-03" db="EMBL/GenBank/DDBJ databases">
        <title>Genomic Encyclopedia of Archaeal and Bacterial Type Strains, Phase II (KMG-II): from individual species to whole genera.</title>
        <authorList>
            <person name="Goeker M."/>
        </authorList>
    </citation>
    <scope>NUCLEOTIDE SEQUENCE [LARGE SCALE GENOMIC DNA]</scope>
    <source>
        <strain evidence="9 10">DSM 45312</strain>
    </source>
</reference>
<keyword evidence="3 5" id="KW-0238">DNA-binding</keyword>
<feature type="DNA-binding region" description="H-T-H motif" evidence="5">
    <location>
        <begin position="129"/>
        <end position="148"/>
    </location>
</feature>
<dbReference type="GO" id="GO:0003700">
    <property type="term" value="F:DNA-binding transcription factor activity"/>
    <property type="evidence" value="ECO:0007669"/>
    <property type="project" value="InterPro"/>
</dbReference>
<keyword evidence="1" id="KW-0678">Repressor</keyword>
<dbReference type="EMBL" id="PYGA01000041">
    <property type="protein sequence ID" value="PSK83069.1"/>
    <property type="molecule type" value="Genomic_DNA"/>
</dbReference>
<feature type="compositionally biased region" description="Basic and acidic residues" evidence="6">
    <location>
        <begin position="84"/>
        <end position="93"/>
    </location>
</feature>
<dbReference type="Gene3D" id="1.10.357.10">
    <property type="entry name" value="Tetracycline Repressor, domain 2"/>
    <property type="match status" value="1"/>
</dbReference>
<dbReference type="InterPro" id="IPR004111">
    <property type="entry name" value="Repressor_TetR_C"/>
</dbReference>
<dbReference type="InterPro" id="IPR036388">
    <property type="entry name" value="WH-like_DNA-bd_sf"/>
</dbReference>
<evidence type="ECO:0000256" key="6">
    <source>
        <dbReference type="SAM" id="MobiDB-lite"/>
    </source>
</evidence>
<evidence type="ECO:0000256" key="1">
    <source>
        <dbReference type="ARBA" id="ARBA00022491"/>
    </source>
</evidence>
<dbReference type="PANTHER" id="PTHR30055:SF151">
    <property type="entry name" value="TRANSCRIPTIONAL REGULATORY PROTEIN"/>
    <property type="match status" value="1"/>
</dbReference>
<protein>
    <submittedName>
        <fullName evidence="9">TetR family transcriptional regulator</fullName>
    </submittedName>
</protein>
<dbReference type="PRINTS" id="PR00400">
    <property type="entry name" value="TETREPRESSOR"/>
</dbReference>
<dbReference type="SUPFAM" id="SSF48498">
    <property type="entry name" value="Tetracyclin repressor-like, C-terminal domain"/>
    <property type="match status" value="1"/>
</dbReference>
<evidence type="ECO:0000259" key="7">
    <source>
        <dbReference type="PROSITE" id="PS50949"/>
    </source>
</evidence>
<dbReference type="CDD" id="cd07377">
    <property type="entry name" value="WHTH_GntR"/>
    <property type="match status" value="1"/>
</dbReference>
<gene>
    <name evidence="9" type="ORF">CLV63_14135</name>
</gene>
<dbReference type="SUPFAM" id="SSF46689">
    <property type="entry name" value="Homeodomain-like"/>
    <property type="match status" value="1"/>
</dbReference>
<dbReference type="SMART" id="SM00345">
    <property type="entry name" value="HTH_GNTR"/>
    <property type="match status" value="1"/>
</dbReference>
<dbReference type="OrthoDB" id="4540879at2"/>
<feature type="domain" description="HTH gntR-type" evidence="7">
    <location>
        <begin position="8"/>
        <end position="76"/>
    </location>
</feature>
<dbReference type="Proteomes" id="UP000240542">
    <property type="component" value="Unassembled WGS sequence"/>
</dbReference>
<dbReference type="Gene3D" id="1.10.10.10">
    <property type="entry name" value="Winged helix-like DNA-binding domain superfamily/Winged helix DNA-binding domain"/>
    <property type="match status" value="1"/>
</dbReference>
<dbReference type="GO" id="GO:0000976">
    <property type="term" value="F:transcription cis-regulatory region binding"/>
    <property type="evidence" value="ECO:0007669"/>
    <property type="project" value="TreeGrafter"/>
</dbReference>
<dbReference type="GO" id="GO:0045892">
    <property type="term" value="P:negative regulation of DNA-templated transcription"/>
    <property type="evidence" value="ECO:0007669"/>
    <property type="project" value="InterPro"/>
</dbReference>
<dbReference type="GO" id="GO:0046677">
    <property type="term" value="P:response to antibiotic"/>
    <property type="evidence" value="ECO:0007669"/>
    <property type="project" value="InterPro"/>
</dbReference>
<dbReference type="PANTHER" id="PTHR30055">
    <property type="entry name" value="HTH-TYPE TRANSCRIPTIONAL REGULATOR RUTR"/>
    <property type="match status" value="1"/>
</dbReference>
<keyword evidence="2" id="KW-0805">Transcription regulation</keyword>
<dbReference type="AlphaFoldDB" id="A0A2P8CDT6"/>
<dbReference type="InterPro" id="IPR001647">
    <property type="entry name" value="HTH_TetR"/>
</dbReference>
<dbReference type="InterPro" id="IPR000524">
    <property type="entry name" value="Tscrpt_reg_HTH_GntR"/>
</dbReference>
<dbReference type="InterPro" id="IPR050109">
    <property type="entry name" value="HTH-type_TetR-like_transc_reg"/>
</dbReference>
<dbReference type="Pfam" id="PF02909">
    <property type="entry name" value="TetR_C_1"/>
    <property type="match status" value="1"/>
</dbReference>
<proteinExistence type="predicted"/>
<evidence type="ECO:0000256" key="4">
    <source>
        <dbReference type="ARBA" id="ARBA00023163"/>
    </source>
</evidence>
<evidence type="ECO:0000313" key="9">
    <source>
        <dbReference type="EMBL" id="PSK83069.1"/>
    </source>
</evidence>
<dbReference type="Pfam" id="PF00440">
    <property type="entry name" value="TetR_N"/>
    <property type="match status" value="1"/>
</dbReference>
<evidence type="ECO:0000256" key="5">
    <source>
        <dbReference type="PROSITE-ProRule" id="PRU00335"/>
    </source>
</evidence>
<feature type="domain" description="HTH tetR-type" evidence="8">
    <location>
        <begin position="106"/>
        <end position="166"/>
    </location>
</feature>
<dbReference type="PROSITE" id="PS50949">
    <property type="entry name" value="HTH_GNTR"/>
    <property type="match status" value="1"/>
</dbReference>
<dbReference type="InterPro" id="IPR003012">
    <property type="entry name" value="Tet_transcr_reg_TetR"/>
</dbReference>
<dbReference type="SUPFAM" id="SSF46785">
    <property type="entry name" value="Winged helix' DNA-binding domain"/>
    <property type="match status" value="1"/>
</dbReference>
<evidence type="ECO:0000313" key="10">
    <source>
        <dbReference type="Proteomes" id="UP000240542"/>
    </source>
</evidence>
<organism evidence="9 10">
    <name type="scientific">Murinocardiopsis flavida</name>
    <dbReference type="NCBI Taxonomy" id="645275"/>
    <lineage>
        <taxon>Bacteria</taxon>
        <taxon>Bacillati</taxon>
        <taxon>Actinomycetota</taxon>
        <taxon>Actinomycetes</taxon>
        <taxon>Streptosporangiales</taxon>
        <taxon>Nocardiopsidaceae</taxon>
        <taxon>Murinocardiopsis</taxon>
    </lineage>
</organism>
<dbReference type="PROSITE" id="PS50977">
    <property type="entry name" value="HTH_TETR_2"/>
    <property type="match status" value="1"/>
</dbReference>
<keyword evidence="4" id="KW-0804">Transcription</keyword>
<comment type="caution">
    <text evidence="9">The sequence shown here is derived from an EMBL/GenBank/DDBJ whole genome shotgun (WGS) entry which is preliminary data.</text>
</comment>
<evidence type="ECO:0000256" key="3">
    <source>
        <dbReference type="ARBA" id="ARBA00023125"/>
    </source>
</evidence>
<name>A0A2P8CDT6_9ACTN</name>
<dbReference type="InterPro" id="IPR009057">
    <property type="entry name" value="Homeodomain-like_sf"/>
</dbReference>